<name>A0A8B3GWP5_LACPA</name>
<evidence type="ECO:0000256" key="1">
    <source>
        <dbReference type="SAM" id="MobiDB-lite"/>
    </source>
</evidence>
<dbReference type="InterPro" id="IPR013783">
    <property type="entry name" value="Ig-like_fold"/>
</dbReference>
<protein>
    <submittedName>
        <fullName evidence="4">Insecticidal delta-endotoxin CryXXIIA(A)</fullName>
    </submittedName>
</protein>
<evidence type="ECO:0000259" key="3">
    <source>
        <dbReference type="Pfam" id="PF16403"/>
    </source>
</evidence>
<gene>
    <name evidence="4" type="ORF">FAM6012_00206</name>
</gene>
<organism evidence="4 5">
    <name type="scientific">Lacticaseibacillus paracasei</name>
    <name type="common">Lactobacillus paracasei</name>
    <dbReference type="NCBI Taxonomy" id="1597"/>
    <lineage>
        <taxon>Bacteria</taxon>
        <taxon>Bacillati</taxon>
        <taxon>Bacillota</taxon>
        <taxon>Bacilli</taxon>
        <taxon>Lactobacillales</taxon>
        <taxon>Lactobacillaceae</taxon>
        <taxon>Lacticaseibacillus</taxon>
    </lineage>
</organism>
<feature type="chain" id="PRO_5032648982" evidence="2">
    <location>
        <begin position="31"/>
        <end position="522"/>
    </location>
</feature>
<evidence type="ECO:0000313" key="5">
    <source>
        <dbReference type="Proteomes" id="UP000284123"/>
    </source>
</evidence>
<feature type="compositionally biased region" description="Low complexity" evidence="1">
    <location>
        <begin position="184"/>
        <end position="205"/>
    </location>
</feature>
<feature type="region of interest" description="Disordered" evidence="1">
    <location>
        <begin position="34"/>
        <end position="70"/>
    </location>
</feature>
<dbReference type="Proteomes" id="UP000284123">
    <property type="component" value="Unassembled WGS sequence"/>
</dbReference>
<feature type="region of interest" description="Disordered" evidence="1">
    <location>
        <begin position="132"/>
        <end position="205"/>
    </location>
</feature>
<dbReference type="Pfam" id="PF16403">
    <property type="entry name" value="Bact_surface_Ig-like"/>
    <property type="match status" value="3"/>
</dbReference>
<sequence length="522" mass="55196">MKNQQTNNKKRHIIITTTAVALLGAGGLWAATQAHSDQQSTHTSSYQKKMQKPKASKGSQAKKEKGKNTVNDIIDQALGESSTSTSNEDHAFKSATNNILDSDPIATIAKALDTPAAKASLAAATAVVEPPKALNDNSDDTASVKPLTNDTTDTSQTDQGKTNDGGKTPTPVNPAEPVDPDKPVNPITPVNPDNPDNPVNPVDSVNPVNPVNPVQPDQNTAPVLNVPEDQTVSLSHSGTFDKLNGVTASDKEDGDLTKAIKVTGNVDLSKEGTYTLTYSVTDSAGQTTSAKRVITVANDLPVISADDQTIEVGTSFDPLTNVTASDVQDGDLTRDVKVTGNVDTTKLGTYQLTYSVSDHDGGQKTKTINITVYAKDASFSGLDALTVQQGSTPDLRKGVSVSDPYSATPSDFTVTTCDTKTPGQRSVTYSYVDKWGHVTTQDRVINVIAEKPVFKGLQDQTIKQGDHFDPMTGVSATSTNGPVTISYVGEVNTQKAGRYTLTYTATDQNGQQAEQTIVVTVE</sequence>
<feature type="compositionally biased region" description="Low complexity" evidence="1">
    <location>
        <begin position="148"/>
        <end position="162"/>
    </location>
</feature>
<accession>A0A8B3GWP5</accession>
<evidence type="ECO:0000313" key="4">
    <source>
        <dbReference type="EMBL" id="RNE33906.1"/>
    </source>
</evidence>
<dbReference type="EMBL" id="LKGI01000017">
    <property type="protein sequence ID" value="RNE33906.1"/>
    <property type="molecule type" value="Genomic_DNA"/>
</dbReference>
<reference evidence="4 5" key="1">
    <citation type="journal article" date="2018" name="Front. Microbiol.">
        <title>Conversion of Methionine to Cysteine in Lactobacillus paracasei Depends on the Highly Mobile cysK-ctl-cysE Gene Cluster.</title>
        <authorList>
            <person name="Wuthrich D."/>
            <person name="Irmler S."/>
            <person name="Berthoud H."/>
            <person name="Guggenbuhl B."/>
            <person name="Eugster E."/>
            <person name="Bruggmann R."/>
        </authorList>
    </citation>
    <scope>NUCLEOTIDE SEQUENCE [LARGE SCALE GENOMIC DNA]</scope>
    <source>
        <strain evidence="4 5">FAM6012</strain>
    </source>
</reference>
<dbReference type="AlphaFoldDB" id="A0A8B3GWP5"/>
<keyword evidence="2" id="KW-0732">Signal</keyword>
<feature type="compositionally biased region" description="Polar residues" evidence="1">
    <location>
        <begin position="34"/>
        <end position="48"/>
    </location>
</feature>
<dbReference type="Gene3D" id="2.60.40.10">
    <property type="entry name" value="Immunoglobulins"/>
    <property type="match status" value="4"/>
</dbReference>
<feature type="domain" description="Pesticidal crystal protein Cry22Aa Ig-like" evidence="3">
    <location>
        <begin position="454"/>
        <end position="521"/>
    </location>
</feature>
<evidence type="ECO:0000256" key="2">
    <source>
        <dbReference type="SAM" id="SignalP"/>
    </source>
</evidence>
<feature type="domain" description="Pesticidal crystal protein Cry22Aa Ig-like" evidence="3">
    <location>
        <begin position="228"/>
        <end position="296"/>
    </location>
</feature>
<feature type="domain" description="Pesticidal crystal protein Cry22Aa Ig-like" evidence="3">
    <location>
        <begin position="306"/>
        <end position="372"/>
    </location>
</feature>
<feature type="signal peptide" evidence="2">
    <location>
        <begin position="1"/>
        <end position="30"/>
    </location>
</feature>
<comment type="caution">
    <text evidence="4">The sequence shown here is derived from an EMBL/GenBank/DDBJ whole genome shotgun (WGS) entry which is preliminary data.</text>
</comment>
<dbReference type="InterPro" id="IPR032179">
    <property type="entry name" value="Cry22Aa_Ig-like"/>
</dbReference>
<dbReference type="RefSeq" id="WP_096836610.1">
    <property type="nucleotide sequence ID" value="NZ_CP017262.1"/>
</dbReference>
<proteinExistence type="predicted"/>